<reference evidence="1 2" key="1">
    <citation type="journal article" date="2016" name="BMC Genomics">
        <title>Combined genomic and structural analyses of a cultured magnetotactic bacterium reveals its niche adaptation to a dynamic environment.</title>
        <authorList>
            <person name="Araujo A.C."/>
            <person name="Morillo V."/>
            <person name="Cypriano J."/>
            <person name="Teixeira L.C."/>
            <person name="Leao P."/>
            <person name="Lyra S."/>
            <person name="Almeida L.G."/>
            <person name="Bazylinski D.A."/>
            <person name="Vasconcellos A.T."/>
            <person name="Abreu F."/>
            <person name="Lins U."/>
        </authorList>
    </citation>
    <scope>NUCLEOTIDE SEQUENCE [LARGE SCALE GENOMIC DNA]</scope>
    <source>
        <strain evidence="1 2">IT-1</strain>
    </source>
</reference>
<keyword evidence="2" id="KW-1185">Reference proteome</keyword>
<sequence length="135" mass="14443">MAGSPSGRILLSGYPKRGEYGGQKQANLLLCSTHVKTDRCWPRAGLWPQQQESSMSDAPISPPDAAQIAWARAQGYVLSRTGAGGAEELLVYDAGDGLGGCLDEVGQFLYVNPETQSDPARWRALHAALKAAWEA</sequence>
<protein>
    <submittedName>
        <fullName evidence="1">Uncharacterized protein</fullName>
    </submittedName>
</protein>
<evidence type="ECO:0000313" key="2">
    <source>
        <dbReference type="Proteomes" id="UP000194003"/>
    </source>
</evidence>
<accession>A0A1Y2JZ77</accession>
<proteinExistence type="predicted"/>
<dbReference type="AlphaFoldDB" id="A0A1Y2JZ77"/>
<dbReference type="Proteomes" id="UP000194003">
    <property type="component" value="Unassembled WGS sequence"/>
</dbReference>
<name>A0A1Y2JZ77_9PROT</name>
<gene>
    <name evidence="1" type="ORF">MAIT1_00669</name>
</gene>
<dbReference type="EMBL" id="LVJN01000021">
    <property type="protein sequence ID" value="OSM00207.1"/>
    <property type="molecule type" value="Genomic_DNA"/>
</dbReference>
<organism evidence="1 2">
    <name type="scientific">Magnetofaba australis IT-1</name>
    <dbReference type="NCBI Taxonomy" id="1434232"/>
    <lineage>
        <taxon>Bacteria</taxon>
        <taxon>Pseudomonadati</taxon>
        <taxon>Pseudomonadota</taxon>
        <taxon>Magnetococcia</taxon>
        <taxon>Magnetococcales</taxon>
        <taxon>Magnetococcaceae</taxon>
        <taxon>Magnetofaba</taxon>
    </lineage>
</organism>
<comment type="caution">
    <text evidence="1">The sequence shown here is derived from an EMBL/GenBank/DDBJ whole genome shotgun (WGS) entry which is preliminary data.</text>
</comment>
<evidence type="ECO:0000313" key="1">
    <source>
        <dbReference type="EMBL" id="OSM00207.1"/>
    </source>
</evidence>